<evidence type="ECO:0000313" key="2">
    <source>
        <dbReference type="WBParaSite" id="PS1159_v2.g9920.t1"/>
    </source>
</evidence>
<organism evidence="1 2">
    <name type="scientific">Panagrolaimus sp. PS1159</name>
    <dbReference type="NCBI Taxonomy" id="55785"/>
    <lineage>
        <taxon>Eukaryota</taxon>
        <taxon>Metazoa</taxon>
        <taxon>Ecdysozoa</taxon>
        <taxon>Nematoda</taxon>
        <taxon>Chromadorea</taxon>
        <taxon>Rhabditida</taxon>
        <taxon>Tylenchina</taxon>
        <taxon>Panagrolaimomorpha</taxon>
        <taxon>Panagrolaimoidea</taxon>
        <taxon>Panagrolaimidae</taxon>
        <taxon>Panagrolaimus</taxon>
    </lineage>
</organism>
<dbReference type="WBParaSite" id="PS1159_v2.g9920.t1">
    <property type="protein sequence ID" value="PS1159_v2.g9920.t1"/>
    <property type="gene ID" value="PS1159_v2.g9920"/>
</dbReference>
<reference evidence="2" key="1">
    <citation type="submission" date="2022-11" db="UniProtKB">
        <authorList>
            <consortium name="WormBaseParasite"/>
        </authorList>
    </citation>
    <scope>IDENTIFICATION</scope>
</reference>
<dbReference type="Proteomes" id="UP000887580">
    <property type="component" value="Unplaced"/>
</dbReference>
<accession>A0AC35GYS8</accession>
<name>A0AC35GYS8_9BILA</name>
<proteinExistence type="predicted"/>
<sequence>MVKQISSKCVQRIIRRSHTVERLRACSGIICSSSQGKTFENETKIQASTSSNKEPSILHPLKADQNENISILSSKPQQLRNSEAPSSYLTMKHETERIAAININNSMAPKIIGLSTRSAIFEWAHSNHSFSPATLASIVCVRSLHTAINTPLEEDPSLIRQGKLNAMRNEIYCHGSLLAAVQTSHLFIDCKHFVDMPLKLDAEVTLKDWNKIINEAQNGQVNPAALNVFIQEHFEQPGGELEEIEPVDFQHEVKAFERIDDEAYRIWAKDLHKKWPTLCRRVSQKVQSNPQQYSLIPVPNPFIVPGGRFREMYYWDSYFTIKGLLASEMFSTVRGMIENMGHLIEMFGYVPNGNRVYYLNRSQPPLLTWCVDAYFQRTGDLEFVRRSMAWLEKEMEFFTRNRCIHKEDWKSHLFRYHVVAGGPRPESYREDVECAEHISDAPEKLRLWGDIMAAAESGRDFSARWFHNEGPQAGKMGSTRTSSILPIDLNSIICGNLKTFAHFYNLLGMPEAAAKSHEQFINMKEAIHQIFWNDEMGCWFDYDLVSKEHVTTYFDTNFFPMFSECVHEGFDPHKIGTYLEKSGVLTFPGGIPTSLIASGQQWDFPNAWAPTTWVVIQGLRKIGMNDLARIIAEKWIRKNYMMWLHSGGRMFEKYNVATQCNKSQGGGGEYELQEGFGWTNGVILDLLMTYGHDLRWEEPHPSASPDCLCCPPADEIIKTTTNSSQIPDPSVVLRPPSTSQKA</sequence>
<protein>
    <submittedName>
        <fullName evidence="2">Trehalase</fullName>
    </submittedName>
</protein>
<evidence type="ECO:0000313" key="1">
    <source>
        <dbReference type="Proteomes" id="UP000887580"/>
    </source>
</evidence>